<evidence type="ECO:0000313" key="5">
    <source>
        <dbReference type="EMBL" id="MFD2095191.1"/>
    </source>
</evidence>
<accession>A0ABW4XI25</accession>
<dbReference type="EC" id="3.1.2.20" evidence="5"/>
<dbReference type="EMBL" id="JBHUHT010000008">
    <property type="protein sequence ID" value="MFD2095191.1"/>
    <property type="molecule type" value="Genomic_DNA"/>
</dbReference>
<reference evidence="6" key="1">
    <citation type="journal article" date="2019" name="Int. J. Syst. Evol. Microbiol.">
        <title>The Global Catalogue of Microorganisms (GCM) 10K type strain sequencing project: providing services to taxonomists for standard genome sequencing and annotation.</title>
        <authorList>
            <consortium name="The Broad Institute Genomics Platform"/>
            <consortium name="The Broad Institute Genome Sequencing Center for Infectious Disease"/>
            <person name="Wu L."/>
            <person name="Ma J."/>
        </authorList>
    </citation>
    <scope>NUCLEOTIDE SEQUENCE [LARGE SCALE GENOMIC DNA]</scope>
    <source>
        <strain evidence="6">CGMCC 1.10992</strain>
    </source>
</reference>
<evidence type="ECO:0000256" key="1">
    <source>
        <dbReference type="ARBA" id="ARBA00010458"/>
    </source>
</evidence>
<evidence type="ECO:0000259" key="4">
    <source>
        <dbReference type="PROSITE" id="PS51770"/>
    </source>
</evidence>
<evidence type="ECO:0000313" key="6">
    <source>
        <dbReference type="Proteomes" id="UP001597380"/>
    </source>
</evidence>
<organism evidence="5 6">
    <name type="scientific">Corallincola platygyrae</name>
    <dbReference type="NCBI Taxonomy" id="1193278"/>
    <lineage>
        <taxon>Bacteria</taxon>
        <taxon>Pseudomonadati</taxon>
        <taxon>Pseudomonadota</taxon>
        <taxon>Gammaproteobacteria</taxon>
        <taxon>Alteromonadales</taxon>
        <taxon>Psychromonadaceae</taxon>
        <taxon>Corallincola</taxon>
    </lineage>
</organism>
<sequence>MSEHCPVPHGDLILRTLAMPADTNVNGDIFGGWIMSQMDIAGGILAKEIARCRTVTVAVNSIKFIQPVKVGDIVGCYGSIVKIGNTSLTLNLEVWIEPILRDTGEKCAHIKVTEADFTYVAIDNDGKKKLIDKTNLEGRATFAN</sequence>
<protein>
    <submittedName>
        <fullName evidence="5">Acyl-CoA thioester hydrolase YciA</fullName>
        <ecNumber evidence="5">3.1.2.20</ecNumber>
    </submittedName>
</protein>
<dbReference type="InterPro" id="IPR033120">
    <property type="entry name" value="HOTDOG_ACOT"/>
</dbReference>
<gene>
    <name evidence="5" type="primary">yciA</name>
    <name evidence="5" type="ORF">ACFSJ3_04280</name>
</gene>
<keyword evidence="2 3" id="KW-0378">Hydrolase</keyword>
<dbReference type="NCBIfam" id="NF007970">
    <property type="entry name" value="PRK10694.1"/>
    <property type="match status" value="1"/>
</dbReference>
<comment type="caution">
    <text evidence="5">The sequence shown here is derived from an EMBL/GenBank/DDBJ whole genome shotgun (WGS) entry which is preliminary data.</text>
</comment>
<dbReference type="PANTHER" id="PTHR11049:SF5">
    <property type="entry name" value="ACYL-COA THIOESTER HYDROLASE YCIA"/>
    <property type="match status" value="1"/>
</dbReference>
<keyword evidence="6" id="KW-1185">Reference proteome</keyword>
<dbReference type="RefSeq" id="WP_345338353.1">
    <property type="nucleotide sequence ID" value="NZ_BAABLI010000005.1"/>
</dbReference>
<feature type="domain" description="HotDog ACOT-type" evidence="4">
    <location>
        <begin position="8"/>
        <end position="125"/>
    </location>
</feature>
<evidence type="ECO:0000256" key="3">
    <source>
        <dbReference type="PROSITE-ProRule" id="PRU01106"/>
    </source>
</evidence>
<dbReference type="InterPro" id="IPR040170">
    <property type="entry name" value="Cytosol_ACT"/>
</dbReference>
<dbReference type="Proteomes" id="UP001597380">
    <property type="component" value="Unassembled WGS sequence"/>
</dbReference>
<dbReference type="CDD" id="cd03442">
    <property type="entry name" value="BFIT_BACH"/>
    <property type="match status" value="1"/>
</dbReference>
<dbReference type="PANTHER" id="PTHR11049">
    <property type="entry name" value="ACYL COENZYME A THIOESTER HYDROLASE"/>
    <property type="match status" value="1"/>
</dbReference>
<dbReference type="GO" id="GO:0047617">
    <property type="term" value="F:fatty acyl-CoA hydrolase activity"/>
    <property type="evidence" value="ECO:0007669"/>
    <property type="project" value="UniProtKB-EC"/>
</dbReference>
<dbReference type="Pfam" id="PF03061">
    <property type="entry name" value="4HBT"/>
    <property type="match status" value="1"/>
</dbReference>
<dbReference type="InterPro" id="IPR006683">
    <property type="entry name" value="Thioestr_dom"/>
</dbReference>
<evidence type="ECO:0000256" key="2">
    <source>
        <dbReference type="ARBA" id="ARBA00022801"/>
    </source>
</evidence>
<dbReference type="Gene3D" id="3.10.129.10">
    <property type="entry name" value="Hotdog Thioesterase"/>
    <property type="match status" value="1"/>
</dbReference>
<dbReference type="InterPro" id="IPR029069">
    <property type="entry name" value="HotDog_dom_sf"/>
</dbReference>
<name>A0ABW4XI25_9GAMM</name>
<dbReference type="SUPFAM" id="SSF54637">
    <property type="entry name" value="Thioesterase/thiol ester dehydrase-isomerase"/>
    <property type="match status" value="1"/>
</dbReference>
<comment type="similarity">
    <text evidence="1">Belongs to the acyl coenzyme A hydrolase family.</text>
</comment>
<proteinExistence type="inferred from homology"/>
<dbReference type="PROSITE" id="PS51770">
    <property type="entry name" value="HOTDOG_ACOT"/>
    <property type="match status" value="1"/>
</dbReference>